<feature type="transmembrane region" description="Helical" evidence="1">
    <location>
        <begin position="76"/>
        <end position="95"/>
    </location>
</feature>
<evidence type="ECO:0000256" key="1">
    <source>
        <dbReference type="SAM" id="Phobius"/>
    </source>
</evidence>
<dbReference type="AlphaFoldDB" id="A0A823IZT5"/>
<dbReference type="EMBL" id="AABEKN010000006">
    <property type="protein sequence ID" value="EAG9354850.1"/>
    <property type="molecule type" value="Genomic_DNA"/>
</dbReference>
<comment type="caution">
    <text evidence="2">The sequence shown here is derived from an EMBL/GenBank/DDBJ whole genome shotgun (WGS) entry which is preliminary data.</text>
</comment>
<protein>
    <submittedName>
        <fullName evidence="2">Uncharacterized protein</fullName>
    </submittedName>
</protein>
<proteinExistence type="predicted"/>
<accession>A0A823IZT5</accession>
<reference evidence="2 3" key="1">
    <citation type="submission" date="2019-04" db="EMBL/GenBank/DDBJ databases">
        <authorList>
            <consortium name="GenomeTrakr network: Whole genome sequencing for foodborne pathogen traceback"/>
        </authorList>
    </citation>
    <scope>NUCLEOTIDE SEQUENCE [LARGE SCALE GENOMIC DNA]</scope>
    <source>
        <strain evidence="2 3">CFSAN072502</strain>
    </source>
</reference>
<dbReference type="RefSeq" id="WP_140902904.1">
    <property type="nucleotide sequence ID" value="NZ_CP090057.1"/>
</dbReference>
<evidence type="ECO:0000313" key="2">
    <source>
        <dbReference type="EMBL" id="EAG9354850.1"/>
    </source>
</evidence>
<feature type="transmembrane region" description="Helical" evidence="1">
    <location>
        <begin position="39"/>
        <end position="56"/>
    </location>
</feature>
<keyword evidence="1" id="KW-0472">Membrane</keyword>
<gene>
    <name evidence="2" type="ORF">CW895_13710</name>
</gene>
<organism evidence="2 3">
    <name type="scientific">Listeria monocytogenes</name>
    <dbReference type="NCBI Taxonomy" id="1639"/>
    <lineage>
        <taxon>Bacteria</taxon>
        <taxon>Bacillati</taxon>
        <taxon>Bacillota</taxon>
        <taxon>Bacilli</taxon>
        <taxon>Bacillales</taxon>
        <taxon>Listeriaceae</taxon>
        <taxon>Listeria</taxon>
    </lineage>
</organism>
<sequence>MRDYLKSELRKTFIQKKLFHSQLLKPIISSLDNKTTIKFNPALLISFLFFIFNPFWNYFINKQFEEKIALSKITSITLLILTLLFIFFAPPYIFYKILIKANKDLLAALNELLYEAIYKETNKSSYLYTAPL</sequence>
<dbReference type="Proteomes" id="UP000524387">
    <property type="component" value="Unassembled WGS sequence"/>
</dbReference>
<name>A0A823IZT5_LISMN</name>
<evidence type="ECO:0000313" key="3">
    <source>
        <dbReference type="Proteomes" id="UP000524387"/>
    </source>
</evidence>
<keyword evidence="1" id="KW-1133">Transmembrane helix</keyword>
<keyword evidence="1" id="KW-0812">Transmembrane</keyword>